<gene>
    <name evidence="1" type="ORF">SAMN05216565_103497</name>
</gene>
<reference evidence="2" key="1">
    <citation type="submission" date="2016-10" db="EMBL/GenBank/DDBJ databases">
        <authorList>
            <person name="Varghese N."/>
            <person name="Submissions S."/>
        </authorList>
    </citation>
    <scope>NUCLEOTIDE SEQUENCE [LARGE SCALE GENOMIC DNA]</scope>
    <source>
        <strain evidence="2">IBRC-M10078</strain>
    </source>
</reference>
<evidence type="ECO:0000313" key="2">
    <source>
        <dbReference type="Proteomes" id="UP000199159"/>
    </source>
</evidence>
<name>A0A1H0TGE4_9BACI</name>
<dbReference type="RefSeq" id="WP_090852604.1">
    <property type="nucleotide sequence ID" value="NZ_FNJU01000003.1"/>
</dbReference>
<accession>A0A1H0TGE4</accession>
<dbReference type="AlphaFoldDB" id="A0A1H0TGE4"/>
<keyword evidence="2" id="KW-1185">Reference proteome</keyword>
<organism evidence="1 2">
    <name type="scientific">Litchfieldia salsa</name>
    <dbReference type="NCBI Taxonomy" id="930152"/>
    <lineage>
        <taxon>Bacteria</taxon>
        <taxon>Bacillati</taxon>
        <taxon>Bacillota</taxon>
        <taxon>Bacilli</taxon>
        <taxon>Bacillales</taxon>
        <taxon>Bacillaceae</taxon>
        <taxon>Litchfieldia</taxon>
    </lineage>
</organism>
<dbReference type="Proteomes" id="UP000199159">
    <property type="component" value="Unassembled WGS sequence"/>
</dbReference>
<protein>
    <submittedName>
        <fullName evidence="1">Uncharacterized protein</fullName>
    </submittedName>
</protein>
<sequence length="94" mass="10795">MQIFLSPELMTQEYQIINVINQNEKAIGYVTFLIDEKKMYVYGLCEEEGVSEDFKDLIKPYIQGMSKAKPELDVYSYISIGGKKLEIGDSKSEK</sequence>
<dbReference type="OrthoDB" id="2880068at2"/>
<dbReference type="STRING" id="930152.SAMN05216565_103497"/>
<proteinExistence type="predicted"/>
<evidence type="ECO:0000313" key="1">
    <source>
        <dbReference type="EMBL" id="SDP52891.1"/>
    </source>
</evidence>
<dbReference type="EMBL" id="FNJU01000003">
    <property type="protein sequence ID" value="SDP52891.1"/>
    <property type="molecule type" value="Genomic_DNA"/>
</dbReference>